<protein>
    <submittedName>
        <fullName evidence="1">Uncharacterized protein</fullName>
    </submittedName>
</protein>
<sequence length="132" mass="14897">EKGCQRLREVAPSPEEWEQVVVLIQLLELLEALTRIFSSSQHSLAASIGPQIVGLLAKLKDALPAARYNLPEVSYTTLCQFHSNLMMELGNRVEMSEKTGLAMALHPTFNNLLVYPDQVFRDRVLAKLRSEY</sequence>
<accession>A0A9P6SS27</accession>
<name>A0A9P6SS27_9FUNG</name>
<organism evidence="1 2">
    <name type="scientific">Entomortierella chlamydospora</name>
    <dbReference type="NCBI Taxonomy" id="101097"/>
    <lineage>
        <taxon>Eukaryota</taxon>
        <taxon>Fungi</taxon>
        <taxon>Fungi incertae sedis</taxon>
        <taxon>Mucoromycota</taxon>
        <taxon>Mortierellomycotina</taxon>
        <taxon>Mortierellomycetes</taxon>
        <taxon>Mortierellales</taxon>
        <taxon>Mortierellaceae</taxon>
        <taxon>Entomortierella</taxon>
    </lineage>
</organism>
<feature type="non-terminal residue" evidence="1">
    <location>
        <position position="1"/>
    </location>
</feature>
<gene>
    <name evidence="1" type="ORF">BGZ80_007826</name>
</gene>
<dbReference type="AlphaFoldDB" id="A0A9P6SS27"/>
<evidence type="ECO:0000313" key="1">
    <source>
        <dbReference type="EMBL" id="KAF9994374.1"/>
    </source>
</evidence>
<keyword evidence="2" id="KW-1185">Reference proteome</keyword>
<dbReference type="Proteomes" id="UP000703661">
    <property type="component" value="Unassembled WGS sequence"/>
</dbReference>
<proteinExistence type="predicted"/>
<evidence type="ECO:0000313" key="2">
    <source>
        <dbReference type="Proteomes" id="UP000703661"/>
    </source>
</evidence>
<reference evidence="1" key="1">
    <citation type="journal article" date="2020" name="Fungal Divers.">
        <title>Resolving the Mortierellaceae phylogeny through synthesis of multi-gene phylogenetics and phylogenomics.</title>
        <authorList>
            <person name="Vandepol N."/>
            <person name="Liber J."/>
            <person name="Desiro A."/>
            <person name="Na H."/>
            <person name="Kennedy M."/>
            <person name="Barry K."/>
            <person name="Grigoriev I.V."/>
            <person name="Miller A.N."/>
            <person name="O'Donnell K."/>
            <person name="Stajich J.E."/>
            <person name="Bonito G."/>
        </authorList>
    </citation>
    <scope>NUCLEOTIDE SEQUENCE</scope>
    <source>
        <strain evidence="1">NRRL 2769</strain>
    </source>
</reference>
<dbReference type="EMBL" id="JAAAID010004084">
    <property type="protein sequence ID" value="KAF9994374.1"/>
    <property type="molecule type" value="Genomic_DNA"/>
</dbReference>
<comment type="caution">
    <text evidence="1">The sequence shown here is derived from an EMBL/GenBank/DDBJ whole genome shotgun (WGS) entry which is preliminary data.</text>
</comment>